<evidence type="ECO:0000313" key="2">
    <source>
        <dbReference type="Proteomes" id="UP000001933"/>
    </source>
</evidence>
<evidence type="ECO:0000313" key="1">
    <source>
        <dbReference type="EMBL" id="ABC76492.1"/>
    </source>
</evidence>
<organism evidence="1 2">
    <name type="scientific">Syntrophus aciditrophicus (strain SB)</name>
    <dbReference type="NCBI Taxonomy" id="56780"/>
    <lineage>
        <taxon>Bacteria</taxon>
        <taxon>Pseudomonadati</taxon>
        <taxon>Thermodesulfobacteriota</taxon>
        <taxon>Syntrophia</taxon>
        <taxon>Syntrophales</taxon>
        <taxon>Syntrophaceae</taxon>
        <taxon>Syntrophus</taxon>
    </lineage>
</organism>
<reference evidence="1 2" key="1">
    <citation type="journal article" date="2007" name="Proc. Natl. Acad. Sci. U.S.A.">
        <title>The genome of Syntrophus aciditrophicus: life at the thermodynamic limit of microbial growth.</title>
        <authorList>
            <person name="McInerney M.J."/>
            <person name="Rohlin L."/>
            <person name="Mouttaki H."/>
            <person name="Kim U."/>
            <person name="Krupp R.S."/>
            <person name="Rios-Hernandez L."/>
            <person name="Sieber J."/>
            <person name="Struchtemeyer C.G."/>
            <person name="Bhattacharyya A."/>
            <person name="Campbell J.W."/>
            <person name="Gunsalus R.P."/>
        </authorList>
    </citation>
    <scope>NUCLEOTIDE SEQUENCE [LARGE SCALE GENOMIC DNA]</scope>
    <source>
        <strain evidence="1 2">SB</strain>
    </source>
</reference>
<dbReference type="EMBL" id="CP000252">
    <property type="protein sequence ID" value="ABC76492.1"/>
    <property type="molecule type" value="Genomic_DNA"/>
</dbReference>
<dbReference type="AlphaFoldDB" id="Q2LQY5"/>
<dbReference type="STRING" id="56780.SYN_02233"/>
<dbReference type="Proteomes" id="UP000001933">
    <property type="component" value="Chromosome"/>
</dbReference>
<protein>
    <submittedName>
        <fullName evidence="1">Hypothetical cytosolic protein</fullName>
    </submittedName>
</protein>
<dbReference type="HOGENOM" id="CLU_2014107_0_0_7"/>
<accession>Q2LQY5</accession>
<name>Q2LQY5_SYNAS</name>
<dbReference type="KEGG" id="sat:SYN_02233"/>
<sequence>MVMLEKKLQNDVVNTGKDDIVYVNKDGSRLSPEIAKLIRDSGYQLSDVALMLIEAVAAELGNPDSFTARHKINEISKSFPYHHRTLANRDSLGTGPKEHINIGKYKFYRNLSILEMLCKDLCK</sequence>
<keyword evidence="2" id="KW-1185">Reference proteome</keyword>
<dbReference type="InParanoid" id="Q2LQY5"/>
<gene>
    <name evidence="1" type="ORF">SYN_02233</name>
</gene>
<proteinExistence type="predicted"/>